<protein>
    <recommendedName>
        <fullName evidence="2">Twitching mobility protein</fullName>
    </recommendedName>
</protein>
<dbReference type="InterPro" id="IPR027417">
    <property type="entry name" value="P-loop_NTPase"/>
</dbReference>
<accession>A0A645C2Y3</accession>
<organism evidence="1">
    <name type="scientific">bioreactor metagenome</name>
    <dbReference type="NCBI Taxonomy" id="1076179"/>
    <lineage>
        <taxon>unclassified sequences</taxon>
        <taxon>metagenomes</taxon>
        <taxon>ecological metagenomes</taxon>
    </lineage>
</organism>
<sequence>MAVHEIMLTTDAIANLIRENKVFQINNAIQTGIRNGMQTLDGNLANLIRDGKIDAEDAYEVCANLDLLKRLVNNSTY</sequence>
<proteinExistence type="predicted"/>
<dbReference type="EMBL" id="VSSQ01024477">
    <property type="protein sequence ID" value="MPM72012.1"/>
    <property type="molecule type" value="Genomic_DNA"/>
</dbReference>
<dbReference type="Gene3D" id="3.40.50.300">
    <property type="entry name" value="P-loop containing nucleotide triphosphate hydrolases"/>
    <property type="match status" value="1"/>
</dbReference>
<name>A0A645C2Y3_9ZZZZ</name>
<dbReference type="AlphaFoldDB" id="A0A645C2Y3"/>
<evidence type="ECO:0008006" key="2">
    <source>
        <dbReference type="Google" id="ProtNLM"/>
    </source>
</evidence>
<evidence type="ECO:0000313" key="1">
    <source>
        <dbReference type="EMBL" id="MPM72012.1"/>
    </source>
</evidence>
<gene>
    <name evidence="1" type="ORF">SDC9_118985</name>
</gene>
<comment type="caution">
    <text evidence="1">The sequence shown here is derived from an EMBL/GenBank/DDBJ whole genome shotgun (WGS) entry which is preliminary data.</text>
</comment>
<reference evidence="1" key="1">
    <citation type="submission" date="2019-08" db="EMBL/GenBank/DDBJ databases">
        <authorList>
            <person name="Kucharzyk K."/>
            <person name="Murdoch R.W."/>
            <person name="Higgins S."/>
            <person name="Loffler F."/>
        </authorList>
    </citation>
    <scope>NUCLEOTIDE SEQUENCE</scope>
</reference>